<dbReference type="Proteomes" id="UP000185770">
    <property type="component" value="Unassembled WGS sequence"/>
</dbReference>
<protein>
    <recommendedName>
        <fullName evidence="8">Fumarylacetoacetase-like C-terminal domain-containing protein</fullName>
    </recommendedName>
</protein>
<comment type="catalytic activity">
    <reaction evidence="4">
        <text>(2E,4Z)-5-hydroxypenta-2,4-diene-1,2,5-tricarboxylate = (3E,5R)-5-carboxy-2-oxohept-3-enedioate</text>
        <dbReference type="Rhea" id="RHEA:18813"/>
        <dbReference type="ChEBI" id="CHEBI:47961"/>
        <dbReference type="ChEBI" id="CHEBI:87491"/>
        <dbReference type="EC" id="5.3.3.10"/>
    </reaction>
</comment>
<dbReference type="EMBL" id="MJAO01000002">
    <property type="protein sequence ID" value="OKB68374.1"/>
    <property type="molecule type" value="Genomic_DNA"/>
</dbReference>
<dbReference type="SUPFAM" id="SSF56529">
    <property type="entry name" value="FAH"/>
    <property type="match status" value="1"/>
</dbReference>
<evidence type="ECO:0000256" key="4">
    <source>
        <dbReference type="ARBA" id="ARBA00052790"/>
    </source>
</evidence>
<keyword evidence="2" id="KW-0479">Metal-binding</keyword>
<evidence type="ECO:0000256" key="2">
    <source>
        <dbReference type="ARBA" id="ARBA00022723"/>
    </source>
</evidence>
<dbReference type="GO" id="GO:0019752">
    <property type="term" value="P:carboxylic acid metabolic process"/>
    <property type="evidence" value="ECO:0007669"/>
    <property type="project" value="UniProtKB-ARBA"/>
</dbReference>
<evidence type="ECO:0000313" key="10">
    <source>
        <dbReference type="Proteomes" id="UP000185770"/>
    </source>
</evidence>
<evidence type="ECO:0000256" key="6">
    <source>
        <dbReference type="ARBA" id="ARBA00060569"/>
    </source>
</evidence>
<comment type="caution">
    <text evidence="9">The sequence shown here is derived from an EMBL/GenBank/DDBJ whole genome shotgun (WGS) entry which is preliminary data.</text>
</comment>
<evidence type="ECO:0000256" key="3">
    <source>
        <dbReference type="ARBA" id="ARBA00051258"/>
    </source>
</evidence>
<dbReference type="GO" id="GO:0008704">
    <property type="term" value="F:5-carboxymethyl-2-hydroxymuconate delta-isomerase activity"/>
    <property type="evidence" value="ECO:0007669"/>
    <property type="project" value="UniProtKB-EC"/>
</dbReference>
<accession>A0A1Q4P5J3</accession>
<evidence type="ECO:0000256" key="1">
    <source>
        <dbReference type="ARBA" id="ARBA00010211"/>
    </source>
</evidence>
<dbReference type="RefSeq" id="WP_073529019.1">
    <property type="nucleotide sequence ID" value="NZ_MJAO01000002.1"/>
</dbReference>
<proteinExistence type="inferred from homology"/>
<organism evidence="9 10">
    <name type="scientific">Serratia marcescens</name>
    <dbReference type="NCBI Taxonomy" id="615"/>
    <lineage>
        <taxon>Bacteria</taxon>
        <taxon>Pseudomonadati</taxon>
        <taxon>Pseudomonadota</taxon>
        <taxon>Gammaproteobacteria</taxon>
        <taxon>Enterobacterales</taxon>
        <taxon>Yersiniaceae</taxon>
        <taxon>Serratia</taxon>
    </lineage>
</organism>
<dbReference type="GO" id="GO:0046872">
    <property type="term" value="F:metal ion binding"/>
    <property type="evidence" value="ECO:0007669"/>
    <property type="project" value="UniProtKB-KW"/>
</dbReference>
<sequence length="283" mass="29953">MRIVSFIASGRSGYGLLRGEDEIVDGSALLPYPDVRSALAAGGMAAFAPLRDAPATLKAAEVSWLPPIVNPEKILCVGLNYRPHLLETGREAPDHPTLFLRLPASQVGHCQPLLIPAESTKLDYEGELAVVIGLGGRRIAEHDALRHVAGYACYNDGSVRDWQRHSSQFTAGKNFSGTGAFGPWLLSADRVPEPSALQLETRVNGAVMQQASLAELIFSIPALIAYCSTFTALAPGDVLVTGTPGGVGAFRQPPLWLQAGDRVEVAIAGLGTLSNPVIHDTDA</sequence>
<comment type="catalytic activity">
    <reaction evidence="3">
        <text>(3E,5R)-5-carboxy-2-oxohept-3-enedioate + H(+) = (4Z)-2-oxohept-4-enedioate + CO2</text>
        <dbReference type="Rhea" id="RHEA:14397"/>
        <dbReference type="ChEBI" id="CHEBI:15378"/>
        <dbReference type="ChEBI" id="CHEBI:16526"/>
        <dbReference type="ChEBI" id="CHEBI:87491"/>
        <dbReference type="ChEBI" id="CHEBI:87507"/>
        <dbReference type="EC" id="4.1.1.68"/>
    </reaction>
</comment>
<feature type="domain" description="Fumarylacetoacetase-like C-terminal" evidence="8">
    <location>
        <begin position="73"/>
        <end position="277"/>
    </location>
</feature>
<dbReference type="AlphaFoldDB" id="A0A1Q4P5J3"/>
<gene>
    <name evidence="9" type="ORF">BHU62_02595</name>
</gene>
<dbReference type="Pfam" id="PF01557">
    <property type="entry name" value="FAA_hydrolase"/>
    <property type="match status" value="1"/>
</dbReference>
<dbReference type="PANTHER" id="PTHR42796:SF4">
    <property type="entry name" value="FUMARYLACETOACETATE HYDROLASE DOMAIN-CONTAINING PROTEIN 2A"/>
    <property type="match status" value="1"/>
</dbReference>
<evidence type="ECO:0000256" key="7">
    <source>
        <dbReference type="ARBA" id="ARBA00060680"/>
    </source>
</evidence>
<dbReference type="PANTHER" id="PTHR42796">
    <property type="entry name" value="FUMARYLACETOACETATE HYDROLASE DOMAIN-CONTAINING PROTEIN 2A-RELATED"/>
    <property type="match status" value="1"/>
</dbReference>
<dbReference type="OrthoDB" id="9805307at2"/>
<comment type="pathway">
    <text evidence="7">Aromatic compound metabolism; 4-hydroxyphenylacetate degradation; pyruvate and succinate semialdehyde from 4-hydroxyphenylacetate: step 5/7.</text>
</comment>
<dbReference type="Gene3D" id="3.90.850.10">
    <property type="entry name" value="Fumarylacetoacetase-like, C-terminal domain"/>
    <property type="match status" value="1"/>
</dbReference>
<comment type="function">
    <text evidence="5">Decarboxylates OPET (5-oxo-pent-3-ene-1,2,5-tricarboxylic acid) into HHDD (2-hydroxy-hept-2,4-diene-1,7-dioate) and isomerizes it to OHED (2-oxo-hept-3-ene-1,7-dioate).</text>
</comment>
<dbReference type="InterPro" id="IPR011234">
    <property type="entry name" value="Fumarylacetoacetase-like_C"/>
</dbReference>
<comment type="pathway">
    <text evidence="6">Aromatic compound metabolism; 4-hydroxyphenylacetate degradation; pyruvate and succinate semialdehyde from 4-hydroxyphenylacetate: step 4/7.</text>
</comment>
<dbReference type="InterPro" id="IPR051121">
    <property type="entry name" value="FAH"/>
</dbReference>
<dbReference type="FunFam" id="3.90.850.10:FF:000002">
    <property type="entry name" value="2-hydroxyhepta-2,4-diene-1,7-dioate isomerase"/>
    <property type="match status" value="1"/>
</dbReference>
<evidence type="ECO:0000313" key="9">
    <source>
        <dbReference type="EMBL" id="OKB68374.1"/>
    </source>
</evidence>
<dbReference type="GO" id="GO:0018800">
    <property type="term" value="F:5-oxopent-3-ene-1,2,5-tricarboxylate decarboxylase activity"/>
    <property type="evidence" value="ECO:0007669"/>
    <property type="project" value="UniProtKB-EC"/>
</dbReference>
<evidence type="ECO:0000256" key="5">
    <source>
        <dbReference type="ARBA" id="ARBA00057150"/>
    </source>
</evidence>
<evidence type="ECO:0000259" key="8">
    <source>
        <dbReference type="Pfam" id="PF01557"/>
    </source>
</evidence>
<name>A0A1Q4P5J3_SERMA</name>
<reference evidence="9 10" key="1">
    <citation type="submission" date="2016-09" db="EMBL/GenBank/DDBJ databases">
        <title>Serratia marcescens MSU-97 and epiphytic antimycotic-producing bacteria.</title>
        <authorList>
            <person name="Matilla M.A."/>
        </authorList>
    </citation>
    <scope>NUCLEOTIDE SEQUENCE [LARGE SCALE GENOMIC DNA]</scope>
    <source>
        <strain evidence="9 10">MSU-97</strain>
    </source>
</reference>
<dbReference type="InterPro" id="IPR036663">
    <property type="entry name" value="Fumarylacetoacetase_C_sf"/>
</dbReference>
<comment type="similarity">
    <text evidence="1">Belongs to the FAH family.</text>
</comment>